<feature type="compositionally biased region" description="Polar residues" evidence="5">
    <location>
        <begin position="1"/>
        <end position="12"/>
    </location>
</feature>
<dbReference type="NCBIfam" id="TIGR00756">
    <property type="entry name" value="PPR"/>
    <property type="match status" value="2"/>
</dbReference>
<keyword evidence="2" id="KW-0677">Repeat</keyword>
<feature type="repeat" description="PPR" evidence="3">
    <location>
        <begin position="174"/>
        <end position="204"/>
    </location>
</feature>
<evidence type="ECO:0000256" key="4">
    <source>
        <dbReference type="SAM" id="Coils"/>
    </source>
</evidence>
<keyword evidence="7" id="KW-1185">Reference proteome</keyword>
<dbReference type="PANTHER" id="PTHR47874:SF6">
    <property type="entry name" value="PENTATRICOPEPTIDE REPEAT-CONTAINING PROTEIN"/>
    <property type="match status" value="1"/>
</dbReference>
<comment type="similarity">
    <text evidence="1">Belongs to the PPR family. P subfamily.</text>
</comment>
<dbReference type="GO" id="GO:0003729">
    <property type="term" value="F:mRNA binding"/>
    <property type="evidence" value="ECO:0007669"/>
    <property type="project" value="InterPro"/>
</dbReference>
<organism evidence="6 7">
    <name type="scientific">Hevea brasiliensis</name>
    <name type="common">Para rubber tree</name>
    <name type="synonym">Siphonia brasiliensis</name>
    <dbReference type="NCBI Taxonomy" id="3981"/>
    <lineage>
        <taxon>Eukaryota</taxon>
        <taxon>Viridiplantae</taxon>
        <taxon>Streptophyta</taxon>
        <taxon>Embryophyta</taxon>
        <taxon>Tracheophyta</taxon>
        <taxon>Spermatophyta</taxon>
        <taxon>Magnoliopsida</taxon>
        <taxon>eudicotyledons</taxon>
        <taxon>Gunneridae</taxon>
        <taxon>Pentapetalae</taxon>
        <taxon>rosids</taxon>
        <taxon>fabids</taxon>
        <taxon>Malpighiales</taxon>
        <taxon>Euphorbiaceae</taxon>
        <taxon>Crotonoideae</taxon>
        <taxon>Micrandreae</taxon>
        <taxon>Hevea</taxon>
    </lineage>
</organism>
<reference evidence="6 7" key="1">
    <citation type="journal article" date="2020" name="Mol. Plant">
        <title>The Chromosome-Based Rubber Tree Genome Provides New Insights into Spurge Genome Evolution and Rubber Biosynthesis.</title>
        <authorList>
            <person name="Liu J."/>
            <person name="Shi C."/>
            <person name="Shi C.C."/>
            <person name="Li W."/>
            <person name="Zhang Q.J."/>
            <person name="Zhang Y."/>
            <person name="Li K."/>
            <person name="Lu H.F."/>
            <person name="Shi C."/>
            <person name="Zhu S.T."/>
            <person name="Xiao Z.Y."/>
            <person name="Nan H."/>
            <person name="Yue Y."/>
            <person name="Zhu X.G."/>
            <person name="Wu Y."/>
            <person name="Hong X.N."/>
            <person name="Fan G.Y."/>
            <person name="Tong Y."/>
            <person name="Zhang D."/>
            <person name="Mao C.L."/>
            <person name="Liu Y.L."/>
            <person name="Hao S.J."/>
            <person name="Liu W.Q."/>
            <person name="Lv M.Q."/>
            <person name="Zhang H.B."/>
            <person name="Liu Y."/>
            <person name="Hu-Tang G.R."/>
            <person name="Wang J.P."/>
            <person name="Wang J.H."/>
            <person name="Sun Y.H."/>
            <person name="Ni S.B."/>
            <person name="Chen W.B."/>
            <person name="Zhang X.C."/>
            <person name="Jiao Y.N."/>
            <person name="Eichler E.E."/>
            <person name="Li G.H."/>
            <person name="Liu X."/>
            <person name="Gao L.Z."/>
        </authorList>
    </citation>
    <scope>NUCLEOTIDE SEQUENCE [LARGE SCALE GENOMIC DNA]</scope>
    <source>
        <strain evidence="7">cv. GT1</strain>
        <tissue evidence="6">Leaf</tissue>
    </source>
</reference>
<proteinExistence type="inferred from homology"/>
<evidence type="ECO:0000313" key="6">
    <source>
        <dbReference type="EMBL" id="KAF2284520.1"/>
    </source>
</evidence>
<feature type="coiled-coil region" evidence="4">
    <location>
        <begin position="67"/>
        <end position="94"/>
    </location>
</feature>
<gene>
    <name evidence="6" type="ORF">GH714_026074</name>
</gene>
<dbReference type="PANTHER" id="PTHR47874">
    <property type="entry name" value="EXPRESSED PROTEIN"/>
    <property type="match status" value="1"/>
</dbReference>
<keyword evidence="4" id="KW-0175">Coiled coil</keyword>
<dbReference type="InterPro" id="IPR044179">
    <property type="entry name" value="PPR5-like"/>
</dbReference>
<dbReference type="Proteomes" id="UP000467840">
    <property type="component" value="Chromosome 12"/>
</dbReference>
<dbReference type="InterPro" id="IPR002885">
    <property type="entry name" value="PPR_rpt"/>
</dbReference>
<dbReference type="InterPro" id="IPR011990">
    <property type="entry name" value="TPR-like_helical_dom_sf"/>
</dbReference>
<dbReference type="Pfam" id="PF01535">
    <property type="entry name" value="PPR"/>
    <property type="match status" value="2"/>
</dbReference>
<name>A0A6A6K6T7_HEVBR</name>
<dbReference type="PROSITE" id="PS51375">
    <property type="entry name" value="PPR"/>
    <property type="match status" value="2"/>
</dbReference>
<comment type="caution">
    <text evidence="6">The sequence shown here is derived from an EMBL/GenBank/DDBJ whole genome shotgun (WGS) entry which is preliminary data.</text>
</comment>
<feature type="region of interest" description="Disordered" evidence="5">
    <location>
        <begin position="1"/>
        <end position="26"/>
    </location>
</feature>
<evidence type="ECO:0000256" key="5">
    <source>
        <dbReference type="SAM" id="MobiDB-lite"/>
    </source>
</evidence>
<dbReference type="Gene3D" id="1.25.40.10">
    <property type="entry name" value="Tetratricopeptide repeat domain"/>
    <property type="match status" value="1"/>
</dbReference>
<accession>A0A6A6K6T7</accession>
<evidence type="ECO:0000256" key="2">
    <source>
        <dbReference type="ARBA" id="ARBA00022737"/>
    </source>
</evidence>
<feature type="repeat" description="PPR" evidence="3">
    <location>
        <begin position="139"/>
        <end position="173"/>
    </location>
</feature>
<dbReference type="AlphaFoldDB" id="A0A6A6K6T7"/>
<sequence>MTALSSSANPYPNTLHRHRLTSPKPVHGISVPVSVSIPETEPLSIPSPSNNDAALAVTQRGQRRRAIDWEKVKKREAKEKKEEVNRKIASRKAISVILRRDATKATIEKKRDYNLNEVKILLYIQVFELLQEQLWYRPNSGMYIKLIVLLGKCKQPEKAYELFQAMIREGCVVNHESYTALLSAYGRSGLFDKAFTLLEEMKNNPDCQPDSHLFNPHKVMPPSFCFRQSTDATF</sequence>
<evidence type="ECO:0000256" key="3">
    <source>
        <dbReference type="PROSITE-ProRule" id="PRU00708"/>
    </source>
</evidence>
<evidence type="ECO:0008006" key="8">
    <source>
        <dbReference type="Google" id="ProtNLM"/>
    </source>
</evidence>
<evidence type="ECO:0000256" key="1">
    <source>
        <dbReference type="ARBA" id="ARBA00007626"/>
    </source>
</evidence>
<protein>
    <recommendedName>
        <fullName evidence="8">Pentacotripeptide-repeat region of PRORP domain-containing protein</fullName>
    </recommendedName>
</protein>
<dbReference type="EMBL" id="JAAGAX010000018">
    <property type="protein sequence ID" value="KAF2284520.1"/>
    <property type="molecule type" value="Genomic_DNA"/>
</dbReference>
<evidence type="ECO:0000313" key="7">
    <source>
        <dbReference type="Proteomes" id="UP000467840"/>
    </source>
</evidence>